<dbReference type="GeneID" id="107477774"/>
<dbReference type="GO" id="GO:0070628">
    <property type="term" value="F:proteasome binding"/>
    <property type="evidence" value="ECO:0007669"/>
    <property type="project" value="TreeGrafter"/>
</dbReference>
<keyword evidence="2" id="KW-1185">Reference proteome</keyword>
<dbReference type="InterPro" id="IPR000626">
    <property type="entry name" value="Ubiquitin-like_dom"/>
</dbReference>
<dbReference type="Proteomes" id="UP000515211">
    <property type="component" value="Chromosome 3"/>
</dbReference>
<dbReference type="GO" id="GO:0005654">
    <property type="term" value="C:nucleoplasm"/>
    <property type="evidence" value="ECO:0007669"/>
    <property type="project" value="TreeGrafter"/>
</dbReference>
<dbReference type="OrthoDB" id="1916003at2759"/>
<proteinExistence type="predicted"/>
<protein>
    <submittedName>
        <fullName evidence="3">Uncharacterized protein LOC107477774</fullName>
    </submittedName>
</protein>
<dbReference type="GO" id="GO:0005829">
    <property type="term" value="C:cytosol"/>
    <property type="evidence" value="ECO:0007669"/>
    <property type="project" value="TreeGrafter"/>
</dbReference>
<dbReference type="Gene3D" id="3.10.20.90">
    <property type="entry name" value="Phosphatidylinositol 3-kinase Catalytic Subunit, Chain A, domain 1"/>
    <property type="match status" value="1"/>
</dbReference>
<dbReference type="GO" id="GO:0043130">
    <property type="term" value="F:ubiquitin binding"/>
    <property type="evidence" value="ECO:0007669"/>
    <property type="project" value="TreeGrafter"/>
</dbReference>
<dbReference type="GO" id="GO:0031593">
    <property type="term" value="F:polyubiquitin modification-dependent protein binding"/>
    <property type="evidence" value="ECO:0007669"/>
    <property type="project" value="TreeGrafter"/>
</dbReference>
<evidence type="ECO:0000259" key="1">
    <source>
        <dbReference type="PROSITE" id="PS50053"/>
    </source>
</evidence>
<evidence type="ECO:0000313" key="2">
    <source>
        <dbReference type="Proteomes" id="UP000515211"/>
    </source>
</evidence>
<dbReference type="InterPro" id="IPR029071">
    <property type="entry name" value="Ubiquitin-like_domsf"/>
</dbReference>
<gene>
    <name evidence="3" type="primary">LOC107477774</name>
</gene>
<accession>A0A6P4CL54</accession>
<name>A0A6P4CL54_ARADU</name>
<dbReference type="AlphaFoldDB" id="A0A6P4CL54"/>
<evidence type="ECO:0000313" key="3">
    <source>
        <dbReference type="RefSeq" id="XP_015953331.1"/>
    </source>
</evidence>
<dbReference type="PROSITE" id="PS50053">
    <property type="entry name" value="UBIQUITIN_2"/>
    <property type="match status" value="1"/>
</dbReference>
<feature type="domain" description="Ubiquitin-like" evidence="1">
    <location>
        <begin position="1"/>
        <end position="79"/>
    </location>
</feature>
<dbReference type="SUPFAM" id="SSF54236">
    <property type="entry name" value="Ubiquitin-like"/>
    <property type="match status" value="1"/>
</dbReference>
<dbReference type="PANTHER" id="PTHR10621">
    <property type="entry name" value="UV EXCISION REPAIR PROTEIN RAD23"/>
    <property type="match status" value="1"/>
</dbReference>
<sequence length="110" mass="12565">MKVVVENLTGTLFYVQVKNDATIHDLKREIEAQQKLPFERLILVVDADHSPLMSKEEEERVSLAEYGVQDGSHVYLFLNPVDDNNNNNNNNHPTDQVIFNLPDVFIGQTN</sequence>
<organism evidence="2 3">
    <name type="scientific">Arachis duranensis</name>
    <name type="common">Wild peanut</name>
    <dbReference type="NCBI Taxonomy" id="130453"/>
    <lineage>
        <taxon>Eukaryota</taxon>
        <taxon>Viridiplantae</taxon>
        <taxon>Streptophyta</taxon>
        <taxon>Embryophyta</taxon>
        <taxon>Tracheophyta</taxon>
        <taxon>Spermatophyta</taxon>
        <taxon>Magnoliopsida</taxon>
        <taxon>eudicotyledons</taxon>
        <taxon>Gunneridae</taxon>
        <taxon>Pentapetalae</taxon>
        <taxon>rosids</taxon>
        <taxon>fabids</taxon>
        <taxon>Fabales</taxon>
        <taxon>Fabaceae</taxon>
        <taxon>Papilionoideae</taxon>
        <taxon>50 kb inversion clade</taxon>
        <taxon>dalbergioids sensu lato</taxon>
        <taxon>Dalbergieae</taxon>
        <taxon>Pterocarpus clade</taxon>
        <taxon>Arachis</taxon>
    </lineage>
</organism>
<reference evidence="3" key="2">
    <citation type="submission" date="2025-08" db="UniProtKB">
        <authorList>
            <consortium name="RefSeq"/>
        </authorList>
    </citation>
    <scope>IDENTIFICATION</scope>
    <source>
        <tissue evidence="3">Whole plant</tissue>
    </source>
</reference>
<dbReference type="CDD" id="cd17039">
    <property type="entry name" value="Ubl_ubiquitin_like"/>
    <property type="match status" value="1"/>
</dbReference>
<dbReference type="GO" id="GO:0043161">
    <property type="term" value="P:proteasome-mediated ubiquitin-dependent protein catabolic process"/>
    <property type="evidence" value="ECO:0007669"/>
    <property type="project" value="TreeGrafter"/>
</dbReference>
<reference evidence="2" key="1">
    <citation type="journal article" date="2016" name="Nat. Genet.">
        <title>The genome sequences of Arachis duranensis and Arachis ipaensis, the diploid ancestors of cultivated peanut.</title>
        <authorList>
            <person name="Bertioli D.J."/>
            <person name="Cannon S.B."/>
            <person name="Froenicke L."/>
            <person name="Huang G."/>
            <person name="Farmer A.D."/>
            <person name="Cannon E.K."/>
            <person name="Liu X."/>
            <person name="Gao D."/>
            <person name="Clevenger J."/>
            <person name="Dash S."/>
            <person name="Ren L."/>
            <person name="Moretzsohn M.C."/>
            <person name="Shirasawa K."/>
            <person name="Huang W."/>
            <person name="Vidigal B."/>
            <person name="Abernathy B."/>
            <person name="Chu Y."/>
            <person name="Niederhuth C.E."/>
            <person name="Umale P."/>
            <person name="Araujo A.C."/>
            <person name="Kozik A."/>
            <person name="Kim K.D."/>
            <person name="Burow M.D."/>
            <person name="Varshney R.K."/>
            <person name="Wang X."/>
            <person name="Zhang X."/>
            <person name="Barkley N."/>
            <person name="Guimaraes P.M."/>
            <person name="Isobe S."/>
            <person name="Guo B."/>
            <person name="Liao B."/>
            <person name="Stalker H.T."/>
            <person name="Schmitz R.J."/>
            <person name="Scheffler B.E."/>
            <person name="Leal-Bertioli S.C."/>
            <person name="Xun X."/>
            <person name="Jackson S.A."/>
            <person name="Michelmore R."/>
            <person name="Ozias-Akins P."/>
        </authorList>
    </citation>
    <scope>NUCLEOTIDE SEQUENCE [LARGE SCALE GENOMIC DNA]</scope>
    <source>
        <strain evidence="2">cv. V14167</strain>
    </source>
</reference>
<dbReference type="KEGG" id="adu:107477774"/>
<dbReference type="RefSeq" id="XP_015953331.1">
    <property type="nucleotide sequence ID" value="XM_016097845.1"/>
</dbReference>
<dbReference type="PANTHER" id="PTHR10621:SF61">
    <property type="entry name" value="UBIQUITIN FAMILY PROTEIN"/>
    <property type="match status" value="1"/>
</dbReference>